<organism evidence="3 4">
    <name type="scientific">Pelomonas lactea</name>
    <dbReference type="NCBI Taxonomy" id="3299030"/>
    <lineage>
        <taxon>Bacteria</taxon>
        <taxon>Pseudomonadati</taxon>
        <taxon>Pseudomonadota</taxon>
        <taxon>Betaproteobacteria</taxon>
        <taxon>Burkholderiales</taxon>
        <taxon>Sphaerotilaceae</taxon>
        <taxon>Roseateles</taxon>
    </lineage>
</organism>
<accession>A0ABW7GEW7</accession>
<dbReference type="SUPFAM" id="SSF54506">
    <property type="entry name" value="Diaminopimelate epimerase-like"/>
    <property type="match status" value="1"/>
</dbReference>
<gene>
    <name evidence="3" type="ORF">ACG04Q_02870</name>
</gene>
<evidence type="ECO:0000313" key="4">
    <source>
        <dbReference type="Proteomes" id="UP001606302"/>
    </source>
</evidence>
<sequence>MDDGSNARIIDSHTGGEPTRVLVSGGPDLGAGSMAARLARLRDEHDAWRRALILEPRGSGVLVGAWLCAPREPGEDWGVIFFNNVGYLGMCGHGTIGVVATLRHLGLIAPGLLRLATPVGPVQATLHEDGAVTVANVPSYRLARQVAVRLDDGQTVHGDIAWGGNWFFLCSDHGLALGPDRTRPLTAYALKLRAALQQAGITGADGAEIDHIELLGPPASAANHGRSFVLCPGAAYDRSPCGTGTSAKLACLAADGALEPGAVWRQESVIGSVFEARYEIGESGAIHPFISGRAHVTLDARMVFDPADPMSWGF</sequence>
<dbReference type="PIRSF" id="PIRSF029792">
    <property type="entry name" value="Pro_racemase"/>
    <property type="match status" value="1"/>
</dbReference>
<dbReference type="Proteomes" id="UP001606302">
    <property type="component" value="Unassembled WGS sequence"/>
</dbReference>
<comment type="similarity">
    <text evidence="1">Belongs to the proline racemase family.</text>
</comment>
<dbReference type="EMBL" id="JBIGHX010000001">
    <property type="protein sequence ID" value="MFG6460498.1"/>
    <property type="molecule type" value="Genomic_DNA"/>
</dbReference>
<dbReference type="PANTHER" id="PTHR33442:SF1">
    <property type="entry name" value="TRANS-3-HYDROXY-L-PROLINE DEHYDRATASE"/>
    <property type="match status" value="1"/>
</dbReference>
<dbReference type="InterPro" id="IPR008794">
    <property type="entry name" value="Pro_racemase_fam"/>
</dbReference>
<evidence type="ECO:0000313" key="3">
    <source>
        <dbReference type="EMBL" id="MFG6460498.1"/>
    </source>
</evidence>
<dbReference type="Pfam" id="PF05544">
    <property type="entry name" value="Pro_racemase"/>
    <property type="match status" value="1"/>
</dbReference>
<evidence type="ECO:0000256" key="1">
    <source>
        <dbReference type="ARBA" id="ARBA00007529"/>
    </source>
</evidence>
<proteinExistence type="inferred from homology"/>
<name>A0ABW7GEW7_9BURK</name>
<reference evidence="3 4" key="1">
    <citation type="submission" date="2024-08" db="EMBL/GenBank/DDBJ databases">
        <authorList>
            <person name="Lu H."/>
        </authorList>
    </citation>
    <scope>NUCLEOTIDE SEQUENCE [LARGE SCALE GENOMIC DNA]</scope>
    <source>
        <strain evidence="3 4">DXS20W</strain>
    </source>
</reference>
<dbReference type="RefSeq" id="WP_394509310.1">
    <property type="nucleotide sequence ID" value="NZ_JBIGHX010000001.1"/>
</dbReference>
<evidence type="ECO:0000256" key="2">
    <source>
        <dbReference type="SAM" id="MobiDB-lite"/>
    </source>
</evidence>
<comment type="caution">
    <text evidence="3">The sequence shown here is derived from an EMBL/GenBank/DDBJ whole genome shotgun (WGS) entry which is preliminary data.</text>
</comment>
<dbReference type="PANTHER" id="PTHR33442">
    <property type="entry name" value="TRANS-3-HYDROXY-L-PROLINE DEHYDRATASE"/>
    <property type="match status" value="1"/>
</dbReference>
<dbReference type="SFLD" id="SFLDS00028">
    <property type="entry name" value="Proline_Racemase"/>
    <property type="match status" value="1"/>
</dbReference>
<feature type="region of interest" description="Disordered" evidence="2">
    <location>
        <begin position="1"/>
        <end position="22"/>
    </location>
</feature>
<keyword evidence="4" id="KW-1185">Reference proteome</keyword>
<dbReference type="Gene3D" id="3.10.310.10">
    <property type="entry name" value="Diaminopimelate Epimerase, Chain A, domain 1"/>
    <property type="match status" value="2"/>
</dbReference>
<protein>
    <submittedName>
        <fullName evidence="3">Proline racemase family protein</fullName>
    </submittedName>
</protein>